<dbReference type="AlphaFoldDB" id="A0A1I3JBT1"/>
<dbReference type="OrthoDB" id="2899658at2"/>
<dbReference type="RefSeq" id="WP_093226912.1">
    <property type="nucleotide sequence ID" value="NZ_FORR01000001.1"/>
</dbReference>
<evidence type="ECO:0000313" key="2">
    <source>
        <dbReference type="Proteomes" id="UP000199545"/>
    </source>
</evidence>
<dbReference type="Proteomes" id="UP000199545">
    <property type="component" value="Unassembled WGS sequence"/>
</dbReference>
<proteinExistence type="predicted"/>
<protein>
    <submittedName>
        <fullName evidence="1">Spore germination protein PF</fullName>
    </submittedName>
</protein>
<keyword evidence="2" id="KW-1185">Reference proteome</keyword>
<sequence length="72" mass="7617">MGTINNIFSVKINSVASSASVNFGNTLNIGAESVTKSLGGSSPIGDFARNIDLERNVYIDPDVIDQSKKKTV</sequence>
<reference evidence="1 2" key="1">
    <citation type="submission" date="2016-10" db="EMBL/GenBank/DDBJ databases">
        <authorList>
            <person name="de Groot N.N."/>
        </authorList>
    </citation>
    <scope>NUCLEOTIDE SEQUENCE [LARGE SCALE GENOMIC DNA]</scope>
    <source>
        <strain evidence="1 2">DSM 44778</strain>
    </source>
</reference>
<dbReference type="InterPro" id="IPR019618">
    <property type="entry name" value="Spore_germination_GerPA"/>
</dbReference>
<dbReference type="STRING" id="46223.SAMN05421852_10110"/>
<organism evidence="1 2">
    <name type="scientific">Thermoflavimicrobium dichotomicum</name>
    <dbReference type="NCBI Taxonomy" id="46223"/>
    <lineage>
        <taxon>Bacteria</taxon>
        <taxon>Bacillati</taxon>
        <taxon>Bacillota</taxon>
        <taxon>Bacilli</taxon>
        <taxon>Bacillales</taxon>
        <taxon>Thermoactinomycetaceae</taxon>
        <taxon>Thermoflavimicrobium</taxon>
    </lineage>
</organism>
<dbReference type="Pfam" id="PF10676">
    <property type="entry name" value="gerPA"/>
    <property type="match status" value="1"/>
</dbReference>
<gene>
    <name evidence="1" type="ORF">SAMN05421852_10110</name>
</gene>
<accession>A0A1I3JBT1</accession>
<dbReference type="EMBL" id="FORR01000001">
    <property type="protein sequence ID" value="SFI57590.1"/>
    <property type="molecule type" value="Genomic_DNA"/>
</dbReference>
<evidence type="ECO:0000313" key="1">
    <source>
        <dbReference type="EMBL" id="SFI57590.1"/>
    </source>
</evidence>
<name>A0A1I3JBT1_9BACL</name>